<dbReference type="Gene3D" id="3.40.50.2300">
    <property type="match status" value="1"/>
</dbReference>
<dbReference type="Pfam" id="PF00072">
    <property type="entry name" value="Response_reg"/>
    <property type="match status" value="1"/>
</dbReference>
<dbReference type="PROSITE" id="PS50110">
    <property type="entry name" value="RESPONSE_REGULATORY"/>
    <property type="match status" value="1"/>
</dbReference>
<organism evidence="4 5">
    <name type="scientific">Noviherbaspirillum autotrophicum</name>
    <dbReference type="NCBI Taxonomy" id="709839"/>
    <lineage>
        <taxon>Bacteria</taxon>
        <taxon>Pseudomonadati</taxon>
        <taxon>Pseudomonadota</taxon>
        <taxon>Betaproteobacteria</taxon>
        <taxon>Burkholderiales</taxon>
        <taxon>Oxalobacteraceae</taxon>
        <taxon>Noviherbaspirillum</taxon>
    </lineage>
</organism>
<feature type="domain" description="Response regulatory" evidence="3">
    <location>
        <begin position="10"/>
        <end position="129"/>
    </location>
</feature>
<evidence type="ECO:0000256" key="2">
    <source>
        <dbReference type="PROSITE-ProRule" id="PRU00169"/>
    </source>
</evidence>
<dbReference type="SUPFAM" id="SSF52172">
    <property type="entry name" value="CheY-like"/>
    <property type="match status" value="1"/>
</dbReference>
<dbReference type="Proteomes" id="UP000031572">
    <property type="component" value="Unassembled WGS sequence"/>
</dbReference>
<keyword evidence="1 2" id="KW-0597">Phosphoprotein</keyword>
<evidence type="ECO:0000313" key="5">
    <source>
        <dbReference type="Proteomes" id="UP000031572"/>
    </source>
</evidence>
<dbReference type="STRING" id="709839.TSA66_19265"/>
<evidence type="ECO:0000256" key="1">
    <source>
        <dbReference type="ARBA" id="ARBA00022553"/>
    </source>
</evidence>
<accession>A0A0C2BQY3</accession>
<gene>
    <name evidence="4" type="ORF">TSA66_19265</name>
</gene>
<evidence type="ECO:0000259" key="3">
    <source>
        <dbReference type="PROSITE" id="PS50110"/>
    </source>
</evidence>
<dbReference type="RefSeq" id="WP_040041147.1">
    <property type="nucleotide sequence ID" value="NZ_JWJG01000028.1"/>
</dbReference>
<name>A0A0C2BQY3_9BURK</name>
<sequence>MNIDYSKDLRILVVDDVQVHRFLMSSGIERINPFAHIEQASDLEGAIARLNEQHFDAVVCDWKMAGGDGNSLVKWMRSRANFRRVPFIMISGNAGNEDIIRAFMEFGVDAYVVKPFSAKDLYGKIIAALDKRKSA</sequence>
<dbReference type="SMART" id="SM00448">
    <property type="entry name" value="REC"/>
    <property type="match status" value="1"/>
</dbReference>
<dbReference type="InterPro" id="IPR001789">
    <property type="entry name" value="Sig_transdc_resp-reg_receiver"/>
</dbReference>
<keyword evidence="5" id="KW-1185">Reference proteome</keyword>
<dbReference type="AlphaFoldDB" id="A0A0C2BQY3"/>
<dbReference type="GO" id="GO:0000160">
    <property type="term" value="P:phosphorelay signal transduction system"/>
    <property type="evidence" value="ECO:0007669"/>
    <property type="project" value="InterPro"/>
</dbReference>
<dbReference type="PANTHER" id="PTHR44591:SF3">
    <property type="entry name" value="RESPONSE REGULATORY DOMAIN-CONTAINING PROTEIN"/>
    <property type="match status" value="1"/>
</dbReference>
<dbReference type="InterPro" id="IPR011006">
    <property type="entry name" value="CheY-like_superfamily"/>
</dbReference>
<feature type="modified residue" description="4-aspartylphosphate" evidence="2">
    <location>
        <position position="61"/>
    </location>
</feature>
<protein>
    <recommendedName>
        <fullName evidence="3">Response regulatory domain-containing protein</fullName>
    </recommendedName>
</protein>
<dbReference type="PANTHER" id="PTHR44591">
    <property type="entry name" value="STRESS RESPONSE REGULATOR PROTEIN 1"/>
    <property type="match status" value="1"/>
</dbReference>
<evidence type="ECO:0000313" key="4">
    <source>
        <dbReference type="EMBL" id="KIF82474.1"/>
    </source>
</evidence>
<comment type="caution">
    <text evidence="4">The sequence shown here is derived from an EMBL/GenBank/DDBJ whole genome shotgun (WGS) entry which is preliminary data.</text>
</comment>
<proteinExistence type="predicted"/>
<reference evidence="4 5" key="1">
    <citation type="submission" date="2014-12" db="EMBL/GenBank/DDBJ databases">
        <title>Denitrispirillum autotrophicum gen. nov., sp. nov., Denitrifying, Facultatively Autotrophic Bacteria Isolated from Rice Paddy Soil.</title>
        <authorList>
            <person name="Ishii S."/>
            <person name="Ashida N."/>
            <person name="Ohno H."/>
            <person name="Otsuka S."/>
            <person name="Yokota A."/>
            <person name="Senoo K."/>
        </authorList>
    </citation>
    <scope>NUCLEOTIDE SEQUENCE [LARGE SCALE GENOMIC DNA]</scope>
    <source>
        <strain evidence="4 5">TSA66</strain>
    </source>
</reference>
<dbReference type="OrthoDB" id="9800897at2"/>
<dbReference type="EMBL" id="JWJG01000028">
    <property type="protein sequence ID" value="KIF82474.1"/>
    <property type="molecule type" value="Genomic_DNA"/>
</dbReference>
<dbReference type="InterPro" id="IPR050595">
    <property type="entry name" value="Bact_response_regulator"/>
</dbReference>